<comment type="subcellular location">
    <subcellularLocation>
        <location evidence="1">Cell membrane</location>
        <topology evidence="1">Multi-pass membrane protein</topology>
    </subcellularLocation>
</comment>
<dbReference type="EMBL" id="JGZI01000009">
    <property type="protein sequence ID" value="KFI82406.1"/>
    <property type="molecule type" value="Genomic_DNA"/>
</dbReference>
<dbReference type="SMART" id="SM00382">
    <property type="entry name" value="AAA"/>
    <property type="match status" value="1"/>
</dbReference>
<evidence type="ECO:0000256" key="7">
    <source>
        <dbReference type="SAM" id="MobiDB-lite"/>
    </source>
</evidence>
<dbReference type="GO" id="GO:0005524">
    <property type="term" value="F:ATP binding"/>
    <property type="evidence" value="ECO:0007669"/>
    <property type="project" value="UniProtKB-KW"/>
</dbReference>
<feature type="region of interest" description="Disordered" evidence="7">
    <location>
        <begin position="330"/>
        <end position="350"/>
    </location>
</feature>
<accession>A0A087CGK6</accession>
<dbReference type="GO" id="GO:0005886">
    <property type="term" value="C:plasma membrane"/>
    <property type="evidence" value="ECO:0007669"/>
    <property type="project" value="UniProtKB-SubCell"/>
</dbReference>
<dbReference type="SUPFAM" id="SSF52540">
    <property type="entry name" value="P-loop containing nucleoside triphosphate hydrolases"/>
    <property type="match status" value="1"/>
</dbReference>
<keyword evidence="12" id="KW-1185">Reference proteome</keyword>
<dbReference type="EC" id="3.6.3.44" evidence="11"/>
<feature type="compositionally biased region" description="Acidic residues" evidence="7">
    <location>
        <begin position="589"/>
        <end position="598"/>
    </location>
</feature>
<dbReference type="InterPro" id="IPR003593">
    <property type="entry name" value="AAA+_ATPase"/>
</dbReference>
<keyword evidence="4" id="KW-0067">ATP-binding</keyword>
<reference evidence="11 12" key="1">
    <citation type="submission" date="2014-03" db="EMBL/GenBank/DDBJ databases">
        <title>Genomics of Bifidobacteria.</title>
        <authorList>
            <person name="Ventura M."/>
            <person name="Milani C."/>
            <person name="Lugli G.A."/>
        </authorList>
    </citation>
    <scope>NUCLEOTIDE SEQUENCE [LARGE SCALE GENOMIC DNA]</scope>
    <source>
        <strain evidence="11 12">LMG 21775</strain>
    </source>
</reference>
<dbReference type="InterPro" id="IPR011527">
    <property type="entry name" value="ABC1_TM_dom"/>
</dbReference>
<dbReference type="Pfam" id="PF00664">
    <property type="entry name" value="ABC_membrane"/>
    <property type="match status" value="1"/>
</dbReference>
<dbReference type="Gene3D" id="1.20.1560.10">
    <property type="entry name" value="ABC transporter type 1, transmembrane domain"/>
    <property type="match status" value="1"/>
</dbReference>
<feature type="compositionally biased region" description="Basic and acidic residues" evidence="7">
    <location>
        <begin position="330"/>
        <end position="347"/>
    </location>
</feature>
<dbReference type="PROSITE" id="PS50929">
    <property type="entry name" value="ABC_TM1F"/>
    <property type="match status" value="1"/>
</dbReference>
<evidence type="ECO:0000256" key="6">
    <source>
        <dbReference type="ARBA" id="ARBA00023136"/>
    </source>
</evidence>
<keyword evidence="5 8" id="KW-1133">Transmembrane helix</keyword>
<dbReference type="PROSITE" id="PS00211">
    <property type="entry name" value="ABC_TRANSPORTER_1"/>
    <property type="match status" value="1"/>
</dbReference>
<dbReference type="SUPFAM" id="SSF90123">
    <property type="entry name" value="ABC transporter transmembrane region"/>
    <property type="match status" value="1"/>
</dbReference>
<keyword evidence="6 8" id="KW-0472">Membrane</keyword>
<feature type="compositionally biased region" description="Polar residues" evidence="7">
    <location>
        <begin position="605"/>
        <end position="616"/>
    </location>
</feature>
<evidence type="ECO:0000256" key="2">
    <source>
        <dbReference type="ARBA" id="ARBA00022692"/>
    </source>
</evidence>
<evidence type="ECO:0000313" key="12">
    <source>
        <dbReference type="Proteomes" id="UP000029050"/>
    </source>
</evidence>
<gene>
    <name evidence="11" type="ORF">BPSY_1257</name>
</gene>
<evidence type="ECO:0000256" key="8">
    <source>
        <dbReference type="SAM" id="Phobius"/>
    </source>
</evidence>
<dbReference type="Proteomes" id="UP000029050">
    <property type="component" value="Unassembled WGS sequence"/>
</dbReference>
<dbReference type="RefSeq" id="WP_051921766.1">
    <property type="nucleotide sequence ID" value="NZ_JBDNLK010000002.1"/>
</dbReference>
<dbReference type="PANTHER" id="PTHR24221:SF654">
    <property type="entry name" value="ATP-BINDING CASSETTE SUB-FAMILY B MEMBER 6"/>
    <property type="match status" value="1"/>
</dbReference>
<comment type="caution">
    <text evidence="11">The sequence shown here is derived from an EMBL/GenBank/DDBJ whole genome shotgun (WGS) entry which is preliminary data.</text>
</comment>
<dbReference type="CDD" id="cd03228">
    <property type="entry name" value="ABCC_MRP_Like"/>
    <property type="match status" value="1"/>
</dbReference>
<feature type="transmembrane region" description="Helical" evidence="8">
    <location>
        <begin position="142"/>
        <end position="164"/>
    </location>
</feature>
<keyword evidence="2 8" id="KW-0812">Transmembrane</keyword>
<name>A0A087CGK6_9BIFI</name>
<dbReference type="Pfam" id="PF00005">
    <property type="entry name" value="ABC_tran"/>
    <property type="match status" value="1"/>
</dbReference>
<dbReference type="InterPro" id="IPR039421">
    <property type="entry name" value="Type_1_exporter"/>
</dbReference>
<evidence type="ECO:0000259" key="10">
    <source>
        <dbReference type="PROSITE" id="PS50929"/>
    </source>
</evidence>
<dbReference type="PANTHER" id="PTHR24221">
    <property type="entry name" value="ATP-BINDING CASSETTE SUB-FAMILY B"/>
    <property type="match status" value="1"/>
</dbReference>
<keyword evidence="11" id="KW-0378">Hydrolase</keyword>
<dbReference type="PROSITE" id="PS50893">
    <property type="entry name" value="ABC_TRANSPORTER_2"/>
    <property type="match status" value="1"/>
</dbReference>
<dbReference type="OrthoDB" id="9806127at2"/>
<feature type="transmembrane region" description="Helical" evidence="8">
    <location>
        <begin position="170"/>
        <end position="188"/>
    </location>
</feature>
<evidence type="ECO:0000256" key="4">
    <source>
        <dbReference type="ARBA" id="ARBA00022840"/>
    </source>
</evidence>
<dbReference type="eggNOG" id="COG4988">
    <property type="taxonomic scope" value="Bacteria"/>
</dbReference>
<evidence type="ECO:0000256" key="5">
    <source>
        <dbReference type="ARBA" id="ARBA00022989"/>
    </source>
</evidence>
<organism evidence="11 12">
    <name type="scientific">Bifidobacterium psychraerophilum</name>
    <dbReference type="NCBI Taxonomy" id="218140"/>
    <lineage>
        <taxon>Bacteria</taxon>
        <taxon>Bacillati</taxon>
        <taxon>Actinomycetota</taxon>
        <taxon>Actinomycetes</taxon>
        <taxon>Bifidobacteriales</taxon>
        <taxon>Bifidobacteriaceae</taxon>
        <taxon>Bifidobacterium</taxon>
    </lineage>
</organism>
<dbReference type="AlphaFoldDB" id="A0A087CGK6"/>
<dbReference type="GeneID" id="98300463"/>
<sequence>MINKALLRLPGADLKGALLIGLLQTLCAFVDSAITVIALMTGATALGVETPRWLEAFTANIEISLLVMTILLVVRVIAQRLATHMTTSISRRMASMLADDLYLSLFDPQEMTTRSDRQPKETTPHQSMAMLSTEGVKSLSTYFTLFLPTLFESVLMLLVAGIVLIPLNPIAALIVILGMIAMPFAANFTRDKDIRTQVEHLRKYDRVGVRFEESLKGLNTLKIFDADREESKRLAKDSEGFRKATMALLGGQLKSLIGSDVVIYTTVILATVFTALLTSGQTTGWLLSVAVAVTGVRLFIPSRQLVYLTHEATVGLKHGKAIAKARELREQQHQDAPHTRMDADTRKNAGIPEDEGLRVEHLDFSYPNGHHALHDLNFDFPQRGHLAIVGSSGSGKSTVAQLLSGRTGGYSGSMSFDGTELRDWDALRFIENVTMVRGSDHLFKGTVRSNLDPTNLGISDETLIQALERLDLMDLVNARGGLDSTVLAGGSNFSGGQRQRLAIARALVRPSRIYIFDEASSAIDREHDRVVSALMDDLARHSLVITVTHRLASIINARNIIVLDHGEIVDSGDFTALLSHQGMFAQQWEEQDSVESDVDGGTRPHSFTSEAQEAIA</sequence>
<dbReference type="InterPro" id="IPR017871">
    <property type="entry name" value="ABC_transporter-like_CS"/>
</dbReference>
<proteinExistence type="predicted"/>
<dbReference type="Gene3D" id="3.40.50.300">
    <property type="entry name" value="P-loop containing nucleotide triphosphate hydrolases"/>
    <property type="match status" value="1"/>
</dbReference>
<dbReference type="InterPro" id="IPR027417">
    <property type="entry name" value="P-loop_NTPase"/>
</dbReference>
<evidence type="ECO:0000256" key="1">
    <source>
        <dbReference type="ARBA" id="ARBA00004651"/>
    </source>
</evidence>
<evidence type="ECO:0000256" key="3">
    <source>
        <dbReference type="ARBA" id="ARBA00022741"/>
    </source>
</evidence>
<evidence type="ECO:0000313" key="11">
    <source>
        <dbReference type="EMBL" id="KFI82406.1"/>
    </source>
</evidence>
<evidence type="ECO:0000259" key="9">
    <source>
        <dbReference type="PROSITE" id="PS50893"/>
    </source>
</evidence>
<dbReference type="InterPro" id="IPR003439">
    <property type="entry name" value="ABC_transporter-like_ATP-bd"/>
</dbReference>
<dbReference type="STRING" id="218140.BPSY_1257"/>
<dbReference type="GO" id="GO:0034040">
    <property type="term" value="F:ATPase-coupled lipid transmembrane transporter activity"/>
    <property type="evidence" value="ECO:0007669"/>
    <property type="project" value="TreeGrafter"/>
</dbReference>
<dbReference type="InterPro" id="IPR036640">
    <property type="entry name" value="ABC1_TM_sf"/>
</dbReference>
<protein>
    <submittedName>
        <fullName evidence="11">ABC superfamily ATP binding cassette transporter, ABC protein</fullName>
        <ecNumber evidence="11">3.6.3.44</ecNumber>
    </submittedName>
</protein>
<keyword evidence="3" id="KW-0547">Nucleotide-binding</keyword>
<feature type="transmembrane region" description="Helical" evidence="8">
    <location>
        <begin position="256"/>
        <end position="277"/>
    </location>
</feature>
<feature type="domain" description="ABC transporter" evidence="9">
    <location>
        <begin position="357"/>
        <end position="590"/>
    </location>
</feature>
<dbReference type="GO" id="GO:0140359">
    <property type="term" value="F:ABC-type transporter activity"/>
    <property type="evidence" value="ECO:0007669"/>
    <property type="project" value="InterPro"/>
</dbReference>
<feature type="domain" description="ABC transmembrane type-1" evidence="10">
    <location>
        <begin position="16"/>
        <end position="300"/>
    </location>
</feature>
<feature type="transmembrane region" description="Helical" evidence="8">
    <location>
        <begin position="57"/>
        <end position="78"/>
    </location>
</feature>
<feature type="region of interest" description="Disordered" evidence="7">
    <location>
        <begin position="589"/>
        <end position="616"/>
    </location>
</feature>
<dbReference type="GO" id="GO:0016887">
    <property type="term" value="F:ATP hydrolysis activity"/>
    <property type="evidence" value="ECO:0007669"/>
    <property type="project" value="InterPro"/>
</dbReference>